<reference evidence="2 3" key="2">
    <citation type="journal article" date="2010" name="Stand. Genomic Sci.">
        <title>Complete genome sequence of Sebaldella termitidis type strain (NCTC 11300).</title>
        <authorList>
            <person name="Harmon-Smith M."/>
            <person name="Celia L."/>
            <person name="Chertkov O."/>
            <person name="Lapidus A."/>
            <person name="Copeland A."/>
            <person name="Glavina Del Rio T."/>
            <person name="Nolan M."/>
            <person name="Lucas S."/>
            <person name="Tice H."/>
            <person name="Cheng J.F."/>
            <person name="Han C."/>
            <person name="Detter J.C."/>
            <person name="Bruce D."/>
            <person name="Goodwin L."/>
            <person name="Pitluck S."/>
            <person name="Pati A."/>
            <person name="Liolios K."/>
            <person name="Ivanova N."/>
            <person name="Mavromatis K."/>
            <person name="Mikhailova N."/>
            <person name="Chen A."/>
            <person name="Palaniappan K."/>
            <person name="Land M."/>
            <person name="Hauser L."/>
            <person name="Chang Y.J."/>
            <person name="Jeffries C.D."/>
            <person name="Brettin T."/>
            <person name="Goker M."/>
            <person name="Beck B."/>
            <person name="Bristow J."/>
            <person name="Eisen J.A."/>
            <person name="Markowitz V."/>
            <person name="Hugenholtz P."/>
            <person name="Kyrpides N.C."/>
            <person name="Klenk H.P."/>
            <person name="Chen F."/>
        </authorList>
    </citation>
    <scope>NUCLEOTIDE SEQUENCE [LARGE SCALE GENOMIC DNA]</scope>
    <source>
        <strain evidence="3">ATCC 33386 / NCTC 11300</strain>
    </source>
</reference>
<dbReference type="InterPro" id="IPR000182">
    <property type="entry name" value="GNAT_dom"/>
</dbReference>
<dbReference type="KEGG" id="str:Sterm_3196"/>
<evidence type="ECO:0000313" key="2">
    <source>
        <dbReference type="EMBL" id="ACZ10037.1"/>
    </source>
</evidence>
<gene>
    <name evidence="2" type="ordered locus">Sterm_3196</name>
</gene>
<evidence type="ECO:0000259" key="1">
    <source>
        <dbReference type="PROSITE" id="PS51186"/>
    </source>
</evidence>
<dbReference type="STRING" id="526218.Sterm_3196"/>
<accession>D1APK3</accession>
<reference evidence="3" key="1">
    <citation type="submission" date="2009-09" db="EMBL/GenBank/DDBJ databases">
        <title>The complete chromosome of Sebaldella termitidis ATCC 33386.</title>
        <authorList>
            <consortium name="US DOE Joint Genome Institute (JGI-PGF)"/>
            <person name="Lucas S."/>
            <person name="Copeland A."/>
            <person name="Lapidus A."/>
            <person name="Glavina del Rio T."/>
            <person name="Dalin E."/>
            <person name="Tice H."/>
            <person name="Bruce D."/>
            <person name="Goodwin L."/>
            <person name="Pitluck S."/>
            <person name="Kyrpides N."/>
            <person name="Mavromatis K."/>
            <person name="Ivanova N."/>
            <person name="Mikhailova N."/>
            <person name="Sims D."/>
            <person name="Meincke L."/>
            <person name="Brettin T."/>
            <person name="Detter J.C."/>
            <person name="Han C."/>
            <person name="Larimer F."/>
            <person name="Land M."/>
            <person name="Hauser L."/>
            <person name="Markowitz V."/>
            <person name="Cheng J.F."/>
            <person name="Hugenholtz P."/>
            <person name="Woyke T."/>
            <person name="Wu D."/>
            <person name="Eisen J.A."/>
        </authorList>
    </citation>
    <scope>NUCLEOTIDE SEQUENCE [LARGE SCALE GENOMIC DNA]</scope>
    <source>
        <strain evidence="3">ATCC 33386 / NCTC 11300</strain>
    </source>
</reference>
<organism evidence="2 3">
    <name type="scientific">Sebaldella termitidis (strain ATCC 33386 / NCTC 11300)</name>
    <dbReference type="NCBI Taxonomy" id="526218"/>
    <lineage>
        <taxon>Bacteria</taxon>
        <taxon>Fusobacteriati</taxon>
        <taxon>Fusobacteriota</taxon>
        <taxon>Fusobacteriia</taxon>
        <taxon>Fusobacteriales</taxon>
        <taxon>Leptotrichiaceae</taxon>
        <taxon>Sebaldella</taxon>
    </lineage>
</organism>
<dbReference type="GO" id="GO:0016747">
    <property type="term" value="F:acyltransferase activity, transferring groups other than amino-acyl groups"/>
    <property type="evidence" value="ECO:0007669"/>
    <property type="project" value="InterPro"/>
</dbReference>
<feature type="domain" description="N-acetyltransferase" evidence="1">
    <location>
        <begin position="3"/>
        <end position="165"/>
    </location>
</feature>
<proteinExistence type="predicted"/>
<dbReference type="EMBL" id="CP001739">
    <property type="protein sequence ID" value="ACZ10037.1"/>
    <property type="molecule type" value="Genomic_DNA"/>
</dbReference>
<dbReference type="Proteomes" id="UP000000845">
    <property type="component" value="Chromosome"/>
</dbReference>
<dbReference type="RefSeq" id="WP_012862619.1">
    <property type="nucleotide sequence ID" value="NC_013517.1"/>
</dbReference>
<dbReference type="Gene3D" id="3.40.630.30">
    <property type="match status" value="1"/>
</dbReference>
<sequence length="169" mass="19852">MNIIIKKAEKTEHYKIIEILADEIWNECYISIISKEQIEYMLRNFQSENTVKEQSENGYLYFFAEYNGEYAGYCCIVPENDGVFLSKFYIKKEFRGKGIAKQLLKYALEPFLSEKPLRVHLTVNKYNANSIAVYKKMGFEVFNECANDIGNGFIMDDYEMECFLNKNVL</sequence>
<dbReference type="eggNOG" id="COG0456">
    <property type="taxonomic scope" value="Bacteria"/>
</dbReference>
<name>D1APK3_SEBTE</name>
<dbReference type="PANTHER" id="PTHR43617">
    <property type="entry name" value="L-AMINO ACID N-ACETYLTRANSFERASE"/>
    <property type="match status" value="1"/>
</dbReference>
<dbReference type="PROSITE" id="PS51186">
    <property type="entry name" value="GNAT"/>
    <property type="match status" value="1"/>
</dbReference>
<dbReference type="SUPFAM" id="SSF55729">
    <property type="entry name" value="Acyl-CoA N-acyltransferases (Nat)"/>
    <property type="match status" value="1"/>
</dbReference>
<dbReference type="AlphaFoldDB" id="D1APK3"/>
<evidence type="ECO:0000313" key="3">
    <source>
        <dbReference type="Proteomes" id="UP000000845"/>
    </source>
</evidence>
<protein>
    <submittedName>
        <fullName evidence="2">GCN5-related N-acetyltransferase</fullName>
    </submittedName>
</protein>
<keyword evidence="3" id="KW-1185">Reference proteome</keyword>
<dbReference type="HOGENOM" id="CLU_013985_18_4_0"/>
<dbReference type="Pfam" id="PF00583">
    <property type="entry name" value="Acetyltransf_1"/>
    <property type="match status" value="1"/>
</dbReference>
<dbReference type="InterPro" id="IPR016181">
    <property type="entry name" value="Acyl_CoA_acyltransferase"/>
</dbReference>
<dbReference type="CDD" id="cd04301">
    <property type="entry name" value="NAT_SF"/>
    <property type="match status" value="1"/>
</dbReference>
<dbReference type="InterPro" id="IPR050276">
    <property type="entry name" value="MshD_Acetyltransferase"/>
</dbReference>